<gene>
    <name evidence="1" type="ordered locus">PCC8801_2131</name>
</gene>
<evidence type="ECO:0000313" key="1">
    <source>
        <dbReference type="EMBL" id="ACK66163.1"/>
    </source>
</evidence>
<proteinExistence type="predicted"/>
<name>B7K016_RIPO1</name>
<keyword evidence="2" id="KW-1185">Reference proteome</keyword>
<dbReference type="EMBL" id="CP001287">
    <property type="protein sequence ID" value="ACK66163.1"/>
    <property type="molecule type" value="Genomic_DNA"/>
</dbReference>
<dbReference type="KEGG" id="cyp:PCC8801_2131"/>
<dbReference type="Proteomes" id="UP000008204">
    <property type="component" value="Chromosome"/>
</dbReference>
<dbReference type="STRING" id="41431.PCC8801_2131"/>
<dbReference type="AlphaFoldDB" id="B7K016"/>
<reference evidence="2" key="1">
    <citation type="journal article" date="2011" name="MBio">
        <title>Novel metabolic attributes of the genus Cyanothece, comprising a group of unicellular nitrogen-fixing Cyanobacteria.</title>
        <authorList>
            <person name="Bandyopadhyay A."/>
            <person name="Elvitigala T."/>
            <person name="Welsh E."/>
            <person name="Stockel J."/>
            <person name="Liberton M."/>
            <person name="Min H."/>
            <person name="Sherman L.A."/>
            <person name="Pakrasi H.B."/>
        </authorList>
    </citation>
    <scope>NUCLEOTIDE SEQUENCE [LARGE SCALE GENOMIC DNA]</scope>
    <source>
        <strain evidence="2">PCC 8801</strain>
    </source>
</reference>
<dbReference type="HOGENOM" id="CLU_3342789_0_0_3"/>
<protein>
    <submittedName>
        <fullName evidence="1">Uncharacterized protein</fullName>
    </submittedName>
</protein>
<sequence length="37" mass="4222">MVIFVTLLSPVPTSTGEPFEYCLLMFDYLTVLNLIIK</sequence>
<accession>B7K016</accession>
<evidence type="ECO:0000313" key="2">
    <source>
        <dbReference type="Proteomes" id="UP000008204"/>
    </source>
</evidence>
<organism evidence="1 2">
    <name type="scientific">Rippkaea orientalis (strain PCC 8801 / RF-1)</name>
    <name type="common">Cyanothece sp. (strain PCC 8801)</name>
    <dbReference type="NCBI Taxonomy" id="41431"/>
    <lineage>
        <taxon>Bacteria</taxon>
        <taxon>Bacillati</taxon>
        <taxon>Cyanobacteriota</taxon>
        <taxon>Cyanophyceae</taxon>
        <taxon>Oscillatoriophycideae</taxon>
        <taxon>Chroococcales</taxon>
        <taxon>Aphanothecaceae</taxon>
        <taxon>Rippkaea</taxon>
        <taxon>Rippkaea orientalis</taxon>
    </lineage>
</organism>